<dbReference type="Proteomes" id="UP000651977">
    <property type="component" value="Unassembled WGS sequence"/>
</dbReference>
<feature type="domain" description="PLD phosphodiesterase" evidence="1">
    <location>
        <begin position="375"/>
        <end position="402"/>
    </location>
</feature>
<dbReference type="SUPFAM" id="SSF56024">
    <property type="entry name" value="Phospholipase D/nuclease"/>
    <property type="match status" value="2"/>
</dbReference>
<dbReference type="Gene3D" id="3.30.870.10">
    <property type="entry name" value="Endonuclease Chain A"/>
    <property type="match status" value="2"/>
</dbReference>
<evidence type="ECO:0000313" key="3">
    <source>
        <dbReference type="Proteomes" id="UP000651977"/>
    </source>
</evidence>
<dbReference type="EMBL" id="BMDY01000002">
    <property type="protein sequence ID" value="GGA95150.1"/>
    <property type="molecule type" value="Genomic_DNA"/>
</dbReference>
<reference evidence="3" key="1">
    <citation type="journal article" date="2019" name="Int. J. Syst. Evol. Microbiol.">
        <title>The Global Catalogue of Microorganisms (GCM) 10K type strain sequencing project: providing services to taxonomists for standard genome sequencing and annotation.</title>
        <authorList>
            <consortium name="The Broad Institute Genomics Platform"/>
            <consortium name="The Broad Institute Genome Sequencing Center for Infectious Disease"/>
            <person name="Wu L."/>
            <person name="Ma J."/>
        </authorList>
    </citation>
    <scope>NUCLEOTIDE SEQUENCE [LARGE SCALE GENOMIC DNA]</scope>
    <source>
        <strain evidence="3">CGMCC 1.10131</strain>
    </source>
</reference>
<evidence type="ECO:0000259" key="1">
    <source>
        <dbReference type="PROSITE" id="PS50035"/>
    </source>
</evidence>
<dbReference type="Pfam" id="PF13091">
    <property type="entry name" value="PLDc_2"/>
    <property type="match status" value="2"/>
</dbReference>
<feature type="domain" description="PLD phosphodiesterase" evidence="1">
    <location>
        <begin position="141"/>
        <end position="168"/>
    </location>
</feature>
<dbReference type="PANTHER" id="PTHR21248:SF12">
    <property type="entry name" value="CARDIOLIPIN SYNTHASE C"/>
    <property type="match status" value="1"/>
</dbReference>
<name>A0ABQ1HZF4_9ALTE</name>
<protein>
    <submittedName>
        <fullName evidence="2">Phospholipase D family protein</fullName>
    </submittedName>
</protein>
<sequence length="485" mass="54562">MLAQYKRPSTYLAVDPSSNNYQDIQRLRDFQPERTGVLVLNDGLGAFAVRIALIDRASQSIDAQYYMLKGDLTGDIFLARLLKASKRGVRVRLLIDDINTASMDDKLTALAMQPNIELRVFNPFYQRGFRGGNMLGDFGRLNKRMHNKSLTIDGLATVVGGRNIGDEYFAATEEVNFNDFDALAIGPVVEKVSQAFDLYWNSEQSYPIEALNSKDVDSHAEFLKLEQQLYQNDVKSFIRAHQSYAQLLADKRMADFLYWCDGDVLVDHPVKGTDYPQDVSHNLAKLLSHAEQSILLSSPYFIPGEAGSDALVALADKGIDISVLTNSLAATDVAAVHAGYKKYRKRLVEGNVFIYELKPDAKQKQRLAFFGKSASRASLHSKVFVIDEETLFVGSFNWDPRSISLNTEMGLVLTCPDLGKEIAHRVKNNLPYRSYQLSLDSKDDLVWTEAFRDKAARVYDSEPQASIWRKFQSWIIGLLPVESQL</sequence>
<dbReference type="CDD" id="cd09111">
    <property type="entry name" value="PLDc_ymdC_like_1"/>
    <property type="match status" value="1"/>
</dbReference>
<accession>A0ABQ1HZF4</accession>
<dbReference type="CDD" id="cd09113">
    <property type="entry name" value="PLDc_ymdC_like_2"/>
    <property type="match status" value="1"/>
</dbReference>
<evidence type="ECO:0000313" key="2">
    <source>
        <dbReference type="EMBL" id="GGA95150.1"/>
    </source>
</evidence>
<dbReference type="SMART" id="SM00155">
    <property type="entry name" value="PLDc"/>
    <property type="match status" value="2"/>
</dbReference>
<organism evidence="2 3">
    <name type="scientific">Agarivorans gilvus</name>
    <dbReference type="NCBI Taxonomy" id="680279"/>
    <lineage>
        <taxon>Bacteria</taxon>
        <taxon>Pseudomonadati</taxon>
        <taxon>Pseudomonadota</taxon>
        <taxon>Gammaproteobacteria</taxon>
        <taxon>Alteromonadales</taxon>
        <taxon>Alteromonadaceae</taxon>
        <taxon>Agarivorans</taxon>
    </lineage>
</organism>
<comment type="caution">
    <text evidence="2">The sequence shown here is derived from an EMBL/GenBank/DDBJ whole genome shotgun (WGS) entry which is preliminary data.</text>
</comment>
<keyword evidence="3" id="KW-1185">Reference proteome</keyword>
<dbReference type="PROSITE" id="PS50035">
    <property type="entry name" value="PLD"/>
    <property type="match status" value="2"/>
</dbReference>
<gene>
    <name evidence="2" type="ORF">GCM10007414_04890</name>
</gene>
<dbReference type="InterPro" id="IPR001736">
    <property type="entry name" value="PLipase_D/transphosphatidylase"/>
</dbReference>
<dbReference type="InterPro" id="IPR025202">
    <property type="entry name" value="PLD-like_dom"/>
</dbReference>
<dbReference type="PANTHER" id="PTHR21248">
    <property type="entry name" value="CARDIOLIPIN SYNTHASE"/>
    <property type="match status" value="1"/>
</dbReference>
<proteinExistence type="predicted"/>